<feature type="region of interest" description="Disordered" evidence="1">
    <location>
        <begin position="1"/>
        <end position="22"/>
    </location>
</feature>
<organism evidence="2 3">
    <name type="scientific">Pholiota conissans</name>
    <dbReference type="NCBI Taxonomy" id="109636"/>
    <lineage>
        <taxon>Eukaryota</taxon>
        <taxon>Fungi</taxon>
        <taxon>Dikarya</taxon>
        <taxon>Basidiomycota</taxon>
        <taxon>Agaricomycotina</taxon>
        <taxon>Agaricomycetes</taxon>
        <taxon>Agaricomycetidae</taxon>
        <taxon>Agaricales</taxon>
        <taxon>Agaricineae</taxon>
        <taxon>Strophariaceae</taxon>
        <taxon>Pholiota</taxon>
    </lineage>
</organism>
<feature type="region of interest" description="Disordered" evidence="1">
    <location>
        <begin position="712"/>
        <end position="731"/>
    </location>
</feature>
<feature type="region of interest" description="Disordered" evidence="1">
    <location>
        <begin position="454"/>
        <end position="495"/>
    </location>
</feature>
<dbReference type="AlphaFoldDB" id="A0A9P5ZA91"/>
<keyword evidence="3" id="KW-1185">Reference proteome</keyword>
<reference evidence="2" key="1">
    <citation type="submission" date="2020-11" db="EMBL/GenBank/DDBJ databases">
        <authorList>
            <consortium name="DOE Joint Genome Institute"/>
            <person name="Ahrendt S."/>
            <person name="Riley R."/>
            <person name="Andreopoulos W."/>
            <person name="Labutti K."/>
            <person name="Pangilinan J."/>
            <person name="Ruiz-Duenas F.J."/>
            <person name="Barrasa J.M."/>
            <person name="Sanchez-Garcia M."/>
            <person name="Camarero S."/>
            <person name="Miyauchi S."/>
            <person name="Serrano A."/>
            <person name="Linde D."/>
            <person name="Babiker R."/>
            <person name="Drula E."/>
            <person name="Ayuso-Fernandez I."/>
            <person name="Pacheco R."/>
            <person name="Padilla G."/>
            <person name="Ferreira P."/>
            <person name="Barriuso J."/>
            <person name="Kellner H."/>
            <person name="Castanera R."/>
            <person name="Alfaro M."/>
            <person name="Ramirez L."/>
            <person name="Pisabarro A.G."/>
            <person name="Kuo A."/>
            <person name="Tritt A."/>
            <person name="Lipzen A."/>
            <person name="He G."/>
            <person name="Yan M."/>
            <person name="Ng V."/>
            <person name="Cullen D."/>
            <person name="Martin F."/>
            <person name="Rosso M.-N."/>
            <person name="Henrissat B."/>
            <person name="Hibbett D."/>
            <person name="Martinez A.T."/>
            <person name="Grigoriev I.V."/>
        </authorList>
    </citation>
    <scope>NUCLEOTIDE SEQUENCE</scope>
    <source>
        <strain evidence="2">CIRM-BRFM 674</strain>
    </source>
</reference>
<evidence type="ECO:0000313" key="3">
    <source>
        <dbReference type="Proteomes" id="UP000807469"/>
    </source>
</evidence>
<feature type="compositionally biased region" description="Low complexity" evidence="1">
    <location>
        <begin position="456"/>
        <end position="468"/>
    </location>
</feature>
<accession>A0A9P5ZA91</accession>
<dbReference type="Proteomes" id="UP000807469">
    <property type="component" value="Unassembled WGS sequence"/>
</dbReference>
<feature type="compositionally biased region" description="Polar residues" evidence="1">
    <location>
        <begin position="712"/>
        <end position="724"/>
    </location>
</feature>
<dbReference type="OrthoDB" id="3210731at2759"/>
<dbReference type="EMBL" id="MU155161">
    <property type="protein sequence ID" value="KAF9482804.1"/>
    <property type="molecule type" value="Genomic_DNA"/>
</dbReference>
<proteinExistence type="predicted"/>
<name>A0A9P5ZA91_9AGAR</name>
<protein>
    <submittedName>
        <fullName evidence="2">Uncharacterized protein</fullName>
    </submittedName>
</protein>
<evidence type="ECO:0000313" key="2">
    <source>
        <dbReference type="EMBL" id="KAF9482804.1"/>
    </source>
</evidence>
<feature type="compositionally biased region" description="Polar residues" evidence="1">
    <location>
        <begin position="8"/>
        <end position="22"/>
    </location>
</feature>
<sequence length="1133" mass="124040">MPVPTNACYEQSINSTPMNNTPSRFTSNIRSAPSTSYSPTVTGNGQQKLNVVTRIAVEGKAKKGQDGASIRMFLKICVPVETVTPGTTVPLFAEENVKIHSSQVHPLDHHSIPYNFSSTVSPLLHNAARALNLPARSQDDFMSVFNIARSNGNASTSRSLKSESGESIPPVDAQYTGHIIVSGYSISFVLPKIFLSRRDHGRSPLSDDDDNVAQTPASRRRASIAEKNQAQFMAAIDMWVPFISKPPRSPYLLTIPTPRCLHNHIKLRIFPPANTATSFASLSSIEDDSTAWDLTSDPHVSRIPTKPSRSHSYTQFADDESSDTSVTNMSEGCIVQGTFPSAERIRIRWAKPIKNLNIPEEENSRRRVGVEEVKGEMSCIIRGKGISANDPEIEGVLMHVEYKGQCKGVWFPGVATLLGLDVGLEAKGSDICWPKGHPTQWDVSGGAGYTGFDCGTSSPANPSSRTSSLDSNTPRPQMHASASREQDSVPFLTDGRRASGFSTSSLLRAPLPAQNVAEYSFEGSNATLPSSSGMLSSISSLPASSTPILPLPHTRPPGSPITLHLNMNDLQPPVKNVLTFNITGTILVTARTTLARVNAPNSSSSSDKSTDPEPVVLPRFTVLAADSEVSVITVRNEAEAMSVEVFHPIGDIYNDPQTRKTVLQKGGFTRCGEDGGRIALKTLDAFNMTTNGPSRHMNRARTPSTSMLLRVSSNSPIPRTNLPSRSKHDGPATIPWAKATVTALAPDATMFPTGYAVRICLQTPALNDSEWLEFGMAHGWPSDPGTIPTDRKHNRKVHIICATVDGVPVRANTTKAAKTESGVTVAGVPFEEQSGRDWICWGKVYTGGSPGCSMVIDYLVKEDDPKLSPGSERMASSLEMTIILPTFFISVARLEVKIDVMPGLEILSLRSNFDYHHAYPKGNRLLRYSLEAFSQPQLLLLLRKMTAKVDPTSTTLKRYFITTWIIGLVAFCSLFRVLYDLGQLRQVVDGDRFNPQIDSRIEIPTVTVTSTVHDIMETQRQFSEASTTPLRSTYPQSAFSETSLTDIITTTFSASSTPRMATQTPKQRSSHTAQDQRSILEHFGLVPVDNLFNFTWADEYPYTLKRTMAKVVATMEVVWNIFRKVYHYPLDPP</sequence>
<evidence type="ECO:0000256" key="1">
    <source>
        <dbReference type="SAM" id="MobiDB-lite"/>
    </source>
</evidence>
<gene>
    <name evidence="2" type="ORF">BDN70DRAFT_874609</name>
</gene>
<comment type="caution">
    <text evidence="2">The sequence shown here is derived from an EMBL/GenBank/DDBJ whole genome shotgun (WGS) entry which is preliminary data.</text>
</comment>
<feature type="region of interest" description="Disordered" evidence="1">
    <location>
        <begin position="302"/>
        <end position="327"/>
    </location>
</feature>
<feature type="region of interest" description="Disordered" evidence="1">
    <location>
        <begin position="201"/>
        <end position="223"/>
    </location>
</feature>